<reference evidence="3 4" key="1">
    <citation type="submission" date="2019-03" db="EMBL/GenBank/DDBJ databases">
        <title>Genomic Encyclopedia of Type Strains, Phase IV (KMG-IV): sequencing the most valuable type-strain genomes for metagenomic binning, comparative biology and taxonomic classification.</title>
        <authorList>
            <person name="Goeker M."/>
        </authorList>
    </citation>
    <scope>NUCLEOTIDE SEQUENCE [LARGE SCALE GENOMIC DNA]</scope>
    <source>
        <strain evidence="3 4">DSM 15264</strain>
    </source>
</reference>
<dbReference type="Proteomes" id="UP000294772">
    <property type="component" value="Unassembled WGS sequence"/>
</dbReference>
<evidence type="ECO:0000256" key="1">
    <source>
        <dbReference type="SAM" id="Coils"/>
    </source>
</evidence>
<feature type="coiled-coil region" evidence="1">
    <location>
        <begin position="309"/>
        <end position="336"/>
    </location>
</feature>
<keyword evidence="1" id="KW-0175">Coiled coil</keyword>
<dbReference type="AlphaFoldDB" id="A0AA46HVL7"/>
<dbReference type="SUPFAM" id="SSF48452">
    <property type="entry name" value="TPR-like"/>
    <property type="match status" value="1"/>
</dbReference>
<dbReference type="EMBL" id="SLXF01000005">
    <property type="protein sequence ID" value="TCP07143.1"/>
    <property type="molecule type" value="Genomic_DNA"/>
</dbReference>
<comment type="caution">
    <text evidence="3">The sequence shown here is derived from an EMBL/GenBank/DDBJ whole genome shotgun (WGS) entry which is preliminary data.</text>
</comment>
<evidence type="ECO:0000313" key="4">
    <source>
        <dbReference type="Proteomes" id="UP000294772"/>
    </source>
</evidence>
<gene>
    <name evidence="3" type="ORF">EV676_105164</name>
</gene>
<evidence type="ECO:0000256" key="2">
    <source>
        <dbReference type="SAM" id="SignalP"/>
    </source>
</evidence>
<dbReference type="InterPro" id="IPR011990">
    <property type="entry name" value="TPR-like_helical_dom_sf"/>
</dbReference>
<evidence type="ECO:0008006" key="5">
    <source>
        <dbReference type="Google" id="ProtNLM"/>
    </source>
</evidence>
<accession>A0AA46HVL7</accession>
<proteinExistence type="predicted"/>
<dbReference type="RefSeq" id="WP_132765169.1">
    <property type="nucleotide sequence ID" value="NZ_CALFFA010000021.1"/>
</dbReference>
<feature type="chain" id="PRO_5041219352" description="Tetratricopeptide repeat protein" evidence="2">
    <location>
        <begin position="24"/>
        <end position="634"/>
    </location>
</feature>
<keyword evidence="2" id="KW-0732">Signal</keyword>
<evidence type="ECO:0000313" key="3">
    <source>
        <dbReference type="EMBL" id="TCP07143.1"/>
    </source>
</evidence>
<dbReference type="Gene3D" id="1.25.40.10">
    <property type="entry name" value="Tetratricopeptide repeat domain"/>
    <property type="match status" value="2"/>
</dbReference>
<feature type="signal peptide" evidence="2">
    <location>
        <begin position="1"/>
        <end position="23"/>
    </location>
</feature>
<protein>
    <recommendedName>
        <fullName evidence="5">Tetratricopeptide repeat protein</fullName>
    </recommendedName>
</protein>
<organism evidence="3 4">
    <name type="scientific">Caldimonas thermodepolymerans</name>
    <dbReference type="NCBI Taxonomy" id="215580"/>
    <lineage>
        <taxon>Bacteria</taxon>
        <taxon>Pseudomonadati</taxon>
        <taxon>Pseudomonadota</taxon>
        <taxon>Betaproteobacteria</taxon>
        <taxon>Burkholderiales</taxon>
        <taxon>Sphaerotilaceae</taxon>
        <taxon>Caldimonas</taxon>
    </lineage>
</organism>
<name>A0AA46HVL7_9BURK</name>
<sequence length="634" mass="70902">MRARRHALTVRLAVRLLAGTVAAVLGAAAWAREAPPRVVEAPHYGDGLFHFFQDRYFTALTTLMVSQHFGRLSPHDDEAEILRGGMLLSYGLHREAARIFERLIDHGASPSVRDRAWYYLARIRYQRGLPDEAEQALARIGSPLPEPLEEDRVLLAAYLKMARHDHAGAAELLRTLTREPEGAEYARYNLGVALVRGGDAAAGSGWLDALGQAPARDEERRSLRDKANVALGFAALQEGRAAQARRYLERVRLSGAQANKALLGFGWAAAGLDEPRAALVPWTELAARDPSDAAVLEALIAVPYAYAELGAYGQALQRYQEAIATYEREAAALDASIATIRSGHWLDSLLGHNPGEEMGWFWRLHELPEMPHAGHLTQVLARHDFQEALKNYRDLLFLTRNLQDWQDKLGVFHDMLEHRSRAYAERLPQILERARHAGTGLQALQQRHDRLAAELEAAEAAGDGRAHADARQRRLLARLQRVRETLARLGDAPEAQAARERHRLAAGVLEWELAQAFPERSWQARKGFRDIDAQIGQAREREAALARAQREEPQRLAQFAARITELAARLRALAPRVASLTQAQQRAVEDLAVAELQRQKERLAVYMTQARFAVAQLYDHASQRRQEDGDATRP</sequence>